<accession>A0A5B7ZN93</accession>
<evidence type="ECO:0000313" key="3">
    <source>
        <dbReference type="Proteomes" id="UP000308149"/>
    </source>
</evidence>
<dbReference type="OrthoDB" id="6057666at2"/>
<feature type="compositionally biased region" description="Pro residues" evidence="1">
    <location>
        <begin position="159"/>
        <end position="177"/>
    </location>
</feature>
<protein>
    <recommendedName>
        <fullName evidence="4">Tetratricopeptide repeat protein</fullName>
    </recommendedName>
</protein>
<gene>
    <name evidence="2" type="ORF">FHQ07_02965</name>
</gene>
<dbReference type="KEGG" id="thes:FHQ07_02965"/>
<evidence type="ECO:0008006" key="4">
    <source>
        <dbReference type="Google" id="ProtNLM"/>
    </source>
</evidence>
<feature type="compositionally biased region" description="Basic and acidic residues" evidence="1">
    <location>
        <begin position="280"/>
        <end position="297"/>
    </location>
</feature>
<evidence type="ECO:0000256" key="1">
    <source>
        <dbReference type="SAM" id="MobiDB-lite"/>
    </source>
</evidence>
<feature type="region of interest" description="Disordered" evidence="1">
    <location>
        <begin position="131"/>
        <end position="266"/>
    </location>
</feature>
<reference evidence="2 3" key="1">
    <citation type="submission" date="2019-06" db="EMBL/GenBank/DDBJ databases">
        <title>Thermomonas aquatica sp. nov., isolated from an industrial wastewater treatment plant.</title>
        <authorList>
            <person name="Jeon J.H."/>
            <person name="Park D.-S."/>
        </authorList>
    </citation>
    <scope>NUCLEOTIDE SEQUENCE [LARGE SCALE GENOMIC DNA]</scope>
    <source>
        <strain evidence="2 3">SY21</strain>
    </source>
</reference>
<dbReference type="AlphaFoldDB" id="A0A5B7ZN93"/>
<sequence>MNRQPPLPPSERLDAEERALAASLPRVPGRAEPGADLDARILAAAQAALHPQPASRRPRRSWIAPTAVAASLMLALGLAWQLRPPPAPDAPAAAASADSAGPDAGGDAMMVQAIEAPPPPASVATVPESAQMKPAPPAAETPIAAGIAGADARQAAPAEPQPAAVPPPAPPAPPAPVAPVVADSPAPAAMSAGQIAAPARAQVPMMAKSAARSGDAARERAADNDAAQAQEAAAMAADASTLDTVDVGDDPGEDVPPATADSPEVRDAWLRRIGELLKQGKHDDAKASLAEFRRRYPDASLPPELRKLEH</sequence>
<organism evidence="2 3">
    <name type="scientific">Thermomonas aquatica</name>
    <dbReference type="NCBI Taxonomy" id="2202149"/>
    <lineage>
        <taxon>Bacteria</taxon>
        <taxon>Pseudomonadati</taxon>
        <taxon>Pseudomonadota</taxon>
        <taxon>Gammaproteobacteria</taxon>
        <taxon>Lysobacterales</taxon>
        <taxon>Lysobacteraceae</taxon>
        <taxon>Thermomonas</taxon>
    </lineage>
</organism>
<feature type="compositionally biased region" description="Low complexity" evidence="1">
    <location>
        <begin position="178"/>
        <end position="192"/>
    </location>
</feature>
<proteinExistence type="predicted"/>
<dbReference type="RefSeq" id="WP_139715275.1">
    <property type="nucleotide sequence ID" value="NZ_CP040871.1"/>
</dbReference>
<name>A0A5B7ZN93_9GAMM</name>
<feature type="compositionally biased region" description="Low complexity" evidence="1">
    <location>
        <begin position="140"/>
        <end position="158"/>
    </location>
</feature>
<dbReference type="Proteomes" id="UP000308149">
    <property type="component" value="Chromosome"/>
</dbReference>
<feature type="region of interest" description="Disordered" evidence="1">
    <location>
        <begin position="280"/>
        <end position="310"/>
    </location>
</feature>
<keyword evidence="3" id="KW-1185">Reference proteome</keyword>
<evidence type="ECO:0000313" key="2">
    <source>
        <dbReference type="EMBL" id="QDA56347.1"/>
    </source>
</evidence>
<feature type="compositionally biased region" description="Low complexity" evidence="1">
    <location>
        <begin position="224"/>
        <end position="245"/>
    </location>
</feature>
<dbReference type="EMBL" id="CP040871">
    <property type="protein sequence ID" value="QDA56347.1"/>
    <property type="molecule type" value="Genomic_DNA"/>
</dbReference>